<dbReference type="PROSITE" id="PS01155">
    <property type="entry name" value="ENDONUCLEASE_III_2"/>
    <property type="match status" value="1"/>
</dbReference>
<dbReference type="InterPro" id="IPR011257">
    <property type="entry name" value="DNA_glycosylase"/>
</dbReference>
<dbReference type="Pfam" id="PF00633">
    <property type="entry name" value="HHH"/>
    <property type="match status" value="1"/>
</dbReference>
<keyword evidence="15" id="KW-0255">Endonuclease</keyword>
<evidence type="ECO:0000256" key="4">
    <source>
        <dbReference type="ARBA" id="ARBA00022763"/>
    </source>
</evidence>
<keyword evidence="2 12" id="KW-0004">4Fe-4S</keyword>
<dbReference type="GO" id="GO:0019104">
    <property type="term" value="F:DNA N-glycosylase activity"/>
    <property type="evidence" value="ECO:0007669"/>
    <property type="project" value="UniProtKB-UniRule"/>
</dbReference>
<comment type="function">
    <text evidence="12">DNA repair enzyme that has both DNA N-glycosylase activity and AP-lyase activity. The DNA N-glycosylase activity releases various damaged pyrimidines from DNA by cleaving the N-glycosidic bond, leaving an AP (apurinic/apyrimidinic) site. The AP-lyase activity cleaves the phosphodiester bond 3' to the AP site by a beta-elimination, leaving a 3'-terminal unsaturated sugar and a product with a terminal 5'-phosphate.</text>
</comment>
<dbReference type="AlphaFoldDB" id="A0A286ICJ4"/>
<dbReference type="InterPro" id="IPR000445">
    <property type="entry name" value="HhH_motif"/>
</dbReference>
<dbReference type="EC" id="4.2.99.18" evidence="12"/>
<name>A0A286ICJ4_9HYPH</name>
<dbReference type="EMBL" id="OCPC01000004">
    <property type="protein sequence ID" value="SOE17863.1"/>
    <property type="molecule type" value="Genomic_DNA"/>
</dbReference>
<keyword evidence="5 12" id="KW-0378">Hydrolase</keyword>
<dbReference type="CDD" id="cd00056">
    <property type="entry name" value="ENDO3c"/>
    <property type="match status" value="1"/>
</dbReference>
<dbReference type="SUPFAM" id="SSF48150">
    <property type="entry name" value="DNA-glycosylase"/>
    <property type="match status" value="1"/>
</dbReference>
<feature type="binding site" evidence="12">
    <location>
        <position position="245"/>
    </location>
    <ligand>
        <name>[4Fe-4S] cluster</name>
        <dbReference type="ChEBI" id="CHEBI:49883"/>
    </ligand>
</feature>
<dbReference type="Pfam" id="PF00730">
    <property type="entry name" value="HhH-GPD"/>
    <property type="match status" value="1"/>
</dbReference>
<evidence type="ECO:0000256" key="2">
    <source>
        <dbReference type="ARBA" id="ARBA00022485"/>
    </source>
</evidence>
<dbReference type="Gene3D" id="1.10.1670.10">
    <property type="entry name" value="Helix-hairpin-Helix base-excision DNA repair enzymes (C-terminal)"/>
    <property type="match status" value="1"/>
</dbReference>
<gene>
    <name evidence="12" type="primary">nth</name>
    <name evidence="15" type="ORF">SAMN05877838_2768</name>
</gene>
<comment type="cofactor">
    <cofactor evidence="12">
        <name>[4Fe-4S] cluster</name>
        <dbReference type="ChEBI" id="CHEBI:49883"/>
    </cofactor>
    <text evidence="12">Binds 1 [4Fe-4S] cluster.</text>
</comment>
<evidence type="ECO:0000256" key="5">
    <source>
        <dbReference type="ARBA" id="ARBA00022801"/>
    </source>
</evidence>
<dbReference type="FunFam" id="1.10.340.30:FF:000001">
    <property type="entry name" value="Endonuclease III"/>
    <property type="match status" value="1"/>
</dbReference>
<accession>A0A286ICJ4</accession>
<dbReference type="GO" id="GO:0140078">
    <property type="term" value="F:class I DNA-(apurinic or apyrimidinic site) endonuclease activity"/>
    <property type="evidence" value="ECO:0007669"/>
    <property type="project" value="UniProtKB-EC"/>
</dbReference>
<evidence type="ECO:0000256" key="12">
    <source>
        <dbReference type="HAMAP-Rule" id="MF_00942"/>
    </source>
</evidence>
<keyword evidence="6 12" id="KW-0408">Iron</keyword>
<evidence type="ECO:0000256" key="7">
    <source>
        <dbReference type="ARBA" id="ARBA00023014"/>
    </source>
</evidence>
<keyword evidence="7 12" id="KW-0411">Iron-sulfur</keyword>
<keyword evidence="8 12" id="KW-0238">DNA-binding</keyword>
<evidence type="ECO:0000256" key="11">
    <source>
        <dbReference type="ARBA" id="ARBA00023295"/>
    </source>
</evidence>
<evidence type="ECO:0000256" key="13">
    <source>
        <dbReference type="SAM" id="MobiDB-lite"/>
    </source>
</evidence>
<feature type="binding site" evidence="12">
    <location>
        <position position="229"/>
    </location>
    <ligand>
        <name>[4Fe-4S] cluster</name>
        <dbReference type="ChEBI" id="CHEBI:49883"/>
    </ligand>
</feature>
<dbReference type="InterPro" id="IPR023170">
    <property type="entry name" value="HhH_base_excis_C"/>
</dbReference>
<keyword evidence="15" id="KW-0540">Nuclease</keyword>
<keyword evidence="4 12" id="KW-0227">DNA damage</keyword>
<dbReference type="GO" id="GO:0046872">
    <property type="term" value="F:metal ion binding"/>
    <property type="evidence" value="ECO:0007669"/>
    <property type="project" value="UniProtKB-KW"/>
</dbReference>
<dbReference type="PANTHER" id="PTHR10359:SF18">
    <property type="entry name" value="ENDONUCLEASE III"/>
    <property type="match status" value="1"/>
</dbReference>
<feature type="compositionally biased region" description="Basic residues" evidence="13">
    <location>
        <begin position="24"/>
        <end position="40"/>
    </location>
</feature>
<organism evidence="15 16">
    <name type="scientific">Hoeflea halophila</name>
    <dbReference type="NCBI Taxonomy" id="714899"/>
    <lineage>
        <taxon>Bacteria</taxon>
        <taxon>Pseudomonadati</taxon>
        <taxon>Pseudomonadota</taxon>
        <taxon>Alphaproteobacteria</taxon>
        <taxon>Hyphomicrobiales</taxon>
        <taxon>Rhizobiaceae</taxon>
        <taxon>Hoeflea</taxon>
    </lineage>
</organism>
<dbReference type="GO" id="GO:0006285">
    <property type="term" value="P:base-excision repair, AP site formation"/>
    <property type="evidence" value="ECO:0007669"/>
    <property type="project" value="TreeGrafter"/>
</dbReference>
<dbReference type="InterPro" id="IPR004036">
    <property type="entry name" value="Endonuclease-III-like_CS2"/>
</dbReference>
<evidence type="ECO:0000256" key="8">
    <source>
        <dbReference type="ARBA" id="ARBA00023125"/>
    </source>
</evidence>
<feature type="binding site" evidence="12">
    <location>
        <position position="239"/>
    </location>
    <ligand>
        <name>[4Fe-4S] cluster</name>
        <dbReference type="ChEBI" id="CHEBI:49883"/>
    </ligand>
</feature>
<dbReference type="NCBIfam" id="TIGR01083">
    <property type="entry name" value="nth"/>
    <property type="match status" value="1"/>
</dbReference>
<evidence type="ECO:0000256" key="10">
    <source>
        <dbReference type="ARBA" id="ARBA00023239"/>
    </source>
</evidence>
<evidence type="ECO:0000256" key="3">
    <source>
        <dbReference type="ARBA" id="ARBA00022723"/>
    </source>
</evidence>
<sequence>MEKPKSQKPAKMSLVASAAAGKPARAKPAARKKPASRSRKIPYTPEEIREIFRRFSVQRPEPKGELEHVNPFTLVVAVALSAQATDAGVNKATRALFAVADTPEKMLALGEDRVRDYIKTIGLYRNKAKNVIALSQKLVDEFGGEVPQTEKELVTLPGVGRKTANVVMSMAFGVPTLAVDTHVFRIGNRLKIAPGKTPDEVEAAFLRIIPEDYLFHAHHWLILHGRYCCKARKPECERCVIADICKSPEKTVDVAAPLVELPTQIV</sequence>
<keyword evidence="9 12" id="KW-0234">DNA repair</keyword>
<evidence type="ECO:0000256" key="1">
    <source>
        <dbReference type="ARBA" id="ARBA00008343"/>
    </source>
</evidence>
<dbReference type="InterPro" id="IPR003265">
    <property type="entry name" value="HhH-GPD_domain"/>
</dbReference>
<dbReference type="HAMAP" id="MF_00942">
    <property type="entry name" value="Nth"/>
    <property type="match status" value="1"/>
</dbReference>
<keyword evidence="10 12" id="KW-0456">Lyase</keyword>
<keyword evidence="16" id="KW-1185">Reference proteome</keyword>
<dbReference type="PANTHER" id="PTHR10359">
    <property type="entry name" value="A/G-SPECIFIC ADENINE GLYCOSYLASE/ENDONUCLEASE III"/>
    <property type="match status" value="1"/>
</dbReference>
<dbReference type="SMART" id="SM00478">
    <property type="entry name" value="ENDO3c"/>
    <property type="match status" value="1"/>
</dbReference>
<evidence type="ECO:0000259" key="14">
    <source>
        <dbReference type="SMART" id="SM00478"/>
    </source>
</evidence>
<dbReference type="GO" id="GO:0003677">
    <property type="term" value="F:DNA binding"/>
    <property type="evidence" value="ECO:0007669"/>
    <property type="project" value="UniProtKB-UniRule"/>
</dbReference>
<dbReference type="GO" id="GO:0051539">
    <property type="term" value="F:4 iron, 4 sulfur cluster binding"/>
    <property type="evidence" value="ECO:0007669"/>
    <property type="project" value="UniProtKB-UniRule"/>
</dbReference>
<comment type="catalytic activity">
    <reaction evidence="12">
        <text>2'-deoxyribonucleotide-(2'-deoxyribose 5'-phosphate)-2'-deoxyribonucleotide-DNA = a 3'-end 2'-deoxyribonucleotide-(2,3-dehydro-2,3-deoxyribose 5'-phosphate)-DNA + a 5'-end 5'-phospho-2'-deoxyribonucleoside-DNA + H(+)</text>
        <dbReference type="Rhea" id="RHEA:66592"/>
        <dbReference type="Rhea" id="RHEA-COMP:13180"/>
        <dbReference type="Rhea" id="RHEA-COMP:16897"/>
        <dbReference type="Rhea" id="RHEA-COMP:17067"/>
        <dbReference type="ChEBI" id="CHEBI:15378"/>
        <dbReference type="ChEBI" id="CHEBI:136412"/>
        <dbReference type="ChEBI" id="CHEBI:157695"/>
        <dbReference type="ChEBI" id="CHEBI:167181"/>
        <dbReference type="EC" id="4.2.99.18"/>
    </reaction>
</comment>
<dbReference type="Pfam" id="PF10576">
    <property type="entry name" value="EndIII_4Fe-2S"/>
    <property type="match status" value="1"/>
</dbReference>
<dbReference type="InterPro" id="IPR005759">
    <property type="entry name" value="Nth"/>
</dbReference>
<dbReference type="Gene3D" id="1.10.340.30">
    <property type="entry name" value="Hypothetical protein, domain 2"/>
    <property type="match status" value="1"/>
</dbReference>
<dbReference type="FunFam" id="1.10.1670.10:FF:000001">
    <property type="entry name" value="Endonuclease III"/>
    <property type="match status" value="1"/>
</dbReference>
<keyword evidence="11 12" id="KW-0326">Glycosidase</keyword>
<protein>
    <recommendedName>
        <fullName evidence="12">Endonuclease III</fullName>
        <ecNumber evidence="12">4.2.99.18</ecNumber>
    </recommendedName>
    <alternativeName>
        <fullName evidence="12">DNA-(apurinic or apyrimidinic site) lyase</fullName>
    </alternativeName>
</protein>
<feature type="region of interest" description="Disordered" evidence="13">
    <location>
        <begin position="1"/>
        <end position="42"/>
    </location>
</feature>
<dbReference type="Proteomes" id="UP000219465">
    <property type="component" value="Unassembled WGS sequence"/>
</dbReference>
<feature type="binding site" evidence="12">
    <location>
        <position position="236"/>
    </location>
    <ligand>
        <name>[4Fe-4S] cluster</name>
        <dbReference type="ChEBI" id="CHEBI:49883"/>
    </ligand>
</feature>
<keyword evidence="3 12" id="KW-0479">Metal-binding</keyword>
<evidence type="ECO:0000313" key="16">
    <source>
        <dbReference type="Proteomes" id="UP000219465"/>
    </source>
</evidence>
<proteinExistence type="inferred from homology"/>
<evidence type="ECO:0000256" key="9">
    <source>
        <dbReference type="ARBA" id="ARBA00023204"/>
    </source>
</evidence>
<comment type="similarity">
    <text evidence="1 12">Belongs to the Nth/MutY family.</text>
</comment>
<evidence type="ECO:0000313" key="15">
    <source>
        <dbReference type="EMBL" id="SOE17863.1"/>
    </source>
</evidence>
<reference evidence="16" key="1">
    <citation type="submission" date="2017-08" db="EMBL/GenBank/DDBJ databases">
        <authorList>
            <person name="Varghese N."/>
            <person name="Submissions S."/>
        </authorList>
    </citation>
    <scope>NUCLEOTIDE SEQUENCE [LARGE SCALE GENOMIC DNA]</scope>
    <source>
        <strain evidence="16">KCTC 23107</strain>
    </source>
</reference>
<dbReference type="InterPro" id="IPR003651">
    <property type="entry name" value="Endonuclease3_FeS-loop_motif"/>
</dbReference>
<evidence type="ECO:0000256" key="6">
    <source>
        <dbReference type="ARBA" id="ARBA00023004"/>
    </source>
</evidence>
<feature type="domain" description="HhH-GPD" evidence="14">
    <location>
        <begin position="80"/>
        <end position="227"/>
    </location>
</feature>